<protein>
    <recommendedName>
        <fullName evidence="4">DUF2325 domain-containing protein</fullName>
    </recommendedName>
</protein>
<gene>
    <name evidence="2" type="ORF">HNQ09_003015</name>
</gene>
<comment type="caution">
    <text evidence="2">The sequence shown here is derived from an EMBL/GenBank/DDBJ whole genome shotgun (WGS) entry which is preliminary data.</text>
</comment>
<evidence type="ECO:0000313" key="2">
    <source>
        <dbReference type="EMBL" id="MBB5235558.1"/>
    </source>
</evidence>
<sequence length="686" mass="75503">MARLRTPDGRPLHNTTSSLRVSTGPDHVQDPPGGLTAHPEMLAPFLEASGRLLGERMDKAEHDESLSVREQEQVIQSVLLGQAIVLGLEVYAAGQDRELLEVLNDLATTLDRINSLGLSFVQRLPAINQAARLGWLEGVSLLTDEYPHAVALVLQQAARAEVAVSPEAQARLEWAGYRAPFPLKTPLHPSRAALTPPATLEPAHMARERDLRELARSRVEGERNAALLLLHVNGRDRLENAPLLSVLDTAQMLLLALHRQCREAGGDSSVTETLLTLHGQLHQELGTPHLLGTQRFKRQPDSDAQTHTWRARRLLRALRADRHREPTPLEQQQQDTLWDALHALDRDLAAGITPDEDENLRVWLLLLGLQGLTSTSRAPGMNLPPMVQLAAQVSGLDPLWAWERTQPRGHLSTDLREELLLLIHCLLLLRLKGTSYWETWGQPVCRLTALAAGHLFATARRAGLRLPEQPLLETFFGQFGSLRALPLSDTEWKRAERTRMEAMRAAVDTLQAQGEQETPETSITEAVPVPESGKQGASAVVPVSKPEEDVTRLPPHVLAARERLSGQRVVLLGGVPSPPHQAALVRALELRELDWIGSEEYQHGLHARTRVTQDTALVILAIRWMAHAHNALRDVAREMGVPFVMHPGGLSPSSVAWQVMQQASEQLGRCATGTSPAETPGPSAFG</sequence>
<dbReference type="EMBL" id="JACHFN010000013">
    <property type="protein sequence ID" value="MBB5235558.1"/>
    <property type="molecule type" value="Genomic_DNA"/>
</dbReference>
<reference evidence="2 3" key="1">
    <citation type="submission" date="2020-08" db="EMBL/GenBank/DDBJ databases">
        <title>Genomic Encyclopedia of Type Strains, Phase IV (KMG-IV): sequencing the most valuable type-strain genomes for metagenomic binning, comparative biology and taxonomic classification.</title>
        <authorList>
            <person name="Goeker M."/>
        </authorList>
    </citation>
    <scope>NUCLEOTIDE SEQUENCE [LARGE SCALE GENOMIC DNA]</scope>
    <source>
        <strain evidence="2 3">DSM 101791</strain>
    </source>
</reference>
<accession>A0A7W8GHH0</accession>
<keyword evidence="3" id="KW-1185">Reference proteome</keyword>
<name>A0A7W8GHH0_9DEIO</name>
<dbReference type="RefSeq" id="WP_246363394.1">
    <property type="nucleotide sequence ID" value="NZ_JACHFN010000013.1"/>
</dbReference>
<feature type="region of interest" description="Disordered" evidence="1">
    <location>
        <begin position="1"/>
        <end position="39"/>
    </location>
</feature>
<evidence type="ECO:0008006" key="4">
    <source>
        <dbReference type="Google" id="ProtNLM"/>
    </source>
</evidence>
<evidence type="ECO:0000313" key="3">
    <source>
        <dbReference type="Proteomes" id="UP000525389"/>
    </source>
</evidence>
<evidence type="ECO:0000256" key="1">
    <source>
        <dbReference type="SAM" id="MobiDB-lite"/>
    </source>
</evidence>
<organism evidence="2 3">
    <name type="scientific">Deinococcus budaensis</name>
    <dbReference type="NCBI Taxonomy" id="1665626"/>
    <lineage>
        <taxon>Bacteria</taxon>
        <taxon>Thermotogati</taxon>
        <taxon>Deinococcota</taxon>
        <taxon>Deinococci</taxon>
        <taxon>Deinococcales</taxon>
        <taxon>Deinococcaceae</taxon>
        <taxon>Deinococcus</taxon>
    </lineage>
</organism>
<dbReference type="AlphaFoldDB" id="A0A7W8GHH0"/>
<proteinExistence type="predicted"/>
<feature type="compositionally biased region" description="Basic and acidic residues" evidence="1">
    <location>
        <begin position="1"/>
        <end position="11"/>
    </location>
</feature>
<dbReference type="Proteomes" id="UP000525389">
    <property type="component" value="Unassembled WGS sequence"/>
</dbReference>